<gene>
    <name evidence="7" type="ORF">HHUSO_G4971</name>
</gene>
<dbReference type="Pfam" id="PF07686">
    <property type="entry name" value="V-set"/>
    <property type="match status" value="1"/>
</dbReference>
<comment type="subcellular location">
    <subcellularLocation>
        <location evidence="1">Membrane</location>
    </subcellularLocation>
</comment>
<dbReference type="InterPro" id="IPR036179">
    <property type="entry name" value="Ig-like_dom_sf"/>
</dbReference>
<reference evidence="7 8" key="1">
    <citation type="submission" date="2021-05" db="EMBL/GenBank/DDBJ databases">
        <authorList>
            <person name="Zahm M."/>
            <person name="Klopp C."/>
            <person name="Cabau C."/>
            <person name="Kuhl H."/>
            <person name="Suciu R."/>
            <person name="Ciorpac M."/>
            <person name="Holostenco D."/>
            <person name="Gessner J."/>
            <person name="Wuertz S."/>
            <person name="Hohne C."/>
            <person name="Stock M."/>
            <person name="Gislard M."/>
            <person name="Lluch J."/>
            <person name="Milhes M."/>
            <person name="Lampietro C."/>
            <person name="Lopez Roques C."/>
            <person name="Donnadieu C."/>
            <person name="Du K."/>
            <person name="Schartl M."/>
            <person name="Guiguen Y."/>
        </authorList>
    </citation>
    <scope>NUCLEOTIDE SEQUENCE [LARGE SCALE GENOMIC DNA]</scope>
    <source>
        <strain evidence="7">Hh-F2</strain>
        <tissue evidence="7">Blood</tissue>
    </source>
</reference>
<evidence type="ECO:0000259" key="6">
    <source>
        <dbReference type="PROSITE" id="PS50835"/>
    </source>
</evidence>
<keyword evidence="3" id="KW-0472">Membrane</keyword>
<dbReference type="PANTHER" id="PTHR11860:SF111">
    <property type="entry name" value="IMMUNOGLOBULIN SUBTYPE DOMAIN-CONTAINING PROTEIN"/>
    <property type="match status" value="1"/>
</dbReference>
<evidence type="ECO:0000313" key="7">
    <source>
        <dbReference type="EMBL" id="KAK6490433.1"/>
    </source>
</evidence>
<protein>
    <submittedName>
        <fullName evidence="7">CMRF35-like molecule 3</fullName>
    </submittedName>
</protein>
<proteinExistence type="predicted"/>
<keyword evidence="2" id="KW-0812">Transmembrane</keyword>
<dbReference type="InterPro" id="IPR050671">
    <property type="entry name" value="CD300_family_receptors"/>
</dbReference>
<dbReference type="Proteomes" id="UP001369086">
    <property type="component" value="Unassembled WGS sequence"/>
</dbReference>
<keyword evidence="8" id="KW-1185">Reference proteome</keyword>
<dbReference type="PANTHER" id="PTHR11860">
    <property type="entry name" value="POLYMERIC-IMMUNOGLOBULIN RECEPTOR"/>
    <property type="match status" value="1"/>
</dbReference>
<dbReference type="InterPro" id="IPR013783">
    <property type="entry name" value="Ig-like_fold"/>
</dbReference>
<name>A0ABR1A044_HUSHU</name>
<comment type="caution">
    <text evidence="7">The sequence shown here is derived from an EMBL/GenBank/DDBJ whole genome shotgun (WGS) entry which is preliminary data.</text>
</comment>
<evidence type="ECO:0000256" key="2">
    <source>
        <dbReference type="ARBA" id="ARBA00022692"/>
    </source>
</evidence>
<feature type="chain" id="PRO_5045633162" evidence="5">
    <location>
        <begin position="16"/>
        <end position="209"/>
    </location>
</feature>
<dbReference type="Gene3D" id="2.60.40.10">
    <property type="entry name" value="Immunoglobulins"/>
    <property type="match status" value="1"/>
</dbReference>
<feature type="signal peptide" evidence="5">
    <location>
        <begin position="1"/>
        <end position="15"/>
    </location>
</feature>
<feature type="compositionally biased region" description="Low complexity" evidence="4">
    <location>
        <begin position="131"/>
        <end position="149"/>
    </location>
</feature>
<sequence>MERLLLLLAVLPATAAPGLSVTSHIITGIEGGSVSVQCHFDRYLNTNVKYWCSGKVWSSCKIIQRSTVKQRDEDKISISNDRTRGVFTVTVRRLEKKDAGWYWCGIERAGTDEGIQLNLIVDEAARSTTITHQATTEQTSTSDPTSTDTGQPESTLPPAGTSDNSHSQGRIPKNGEESSAWEFWTVWAALRWLLCAALLGSAALVYKDP</sequence>
<dbReference type="SUPFAM" id="SSF48726">
    <property type="entry name" value="Immunoglobulin"/>
    <property type="match status" value="1"/>
</dbReference>
<keyword evidence="5" id="KW-0732">Signal</keyword>
<evidence type="ECO:0000256" key="5">
    <source>
        <dbReference type="SAM" id="SignalP"/>
    </source>
</evidence>
<evidence type="ECO:0000256" key="4">
    <source>
        <dbReference type="SAM" id="MobiDB-lite"/>
    </source>
</evidence>
<accession>A0ABR1A044</accession>
<feature type="region of interest" description="Disordered" evidence="4">
    <location>
        <begin position="131"/>
        <end position="174"/>
    </location>
</feature>
<dbReference type="SMART" id="SM00409">
    <property type="entry name" value="IG"/>
    <property type="match status" value="1"/>
</dbReference>
<dbReference type="CDD" id="cd05716">
    <property type="entry name" value="IgV_pIgR_like"/>
    <property type="match status" value="1"/>
</dbReference>
<evidence type="ECO:0000313" key="8">
    <source>
        <dbReference type="Proteomes" id="UP001369086"/>
    </source>
</evidence>
<dbReference type="PROSITE" id="PS50835">
    <property type="entry name" value="IG_LIKE"/>
    <property type="match status" value="1"/>
</dbReference>
<evidence type="ECO:0000256" key="1">
    <source>
        <dbReference type="ARBA" id="ARBA00004370"/>
    </source>
</evidence>
<dbReference type="InterPro" id="IPR007110">
    <property type="entry name" value="Ig-like_dom"/>
</dbReference>
<evidence type="ECO:0000256" key="3">
    <source>
        <dbReference type="ARBA" id="ARBA00023136"/>
    </source>
</evidence>
<organism evidence="7 8">
    <name type="scientific">Huso huso</name>
    <name type="common">Beluga</name>
    <name type="synonym">Acipenser huso</name>
    <dbReference type="NCBI Taxonomy" id="61971"/>
    <lineage>
        <taxon>Eukaryota</taxon>
        <taxon>Metazoa</taxon>
        <taxon>Chordata</taxon>
        <taxon>Craniata</taxon>
        <taxon>Vertebrata</taxon>
        <taxon>Euteleostomi</taxon>
        <taxon>Actinopterygii</taxon>
        <taxon>Chondrostei</taxon>
        <taxon>Acipenseriformes</taxon>
        <taxon>Acipenseridae</taxon>
        <taxon>Huso</taxon>
    </lineage>
</organism>
<dbReference type="EMBL" id="JAHFZB010000004">
    <property type="protein sequence ID" value="KAK6490433.1"/>
    <property type="molecule type" value="Genomic_DNA"/>
</dbReference>
<dbReference type="InterPro" id="IPR013106">
    <property type="entry name" value="Ig_V-set"/>
</dbReference>
<dbReference type="InterPro" id="IPR003599">
    <property type="entry name" value="Ig_sub"/>
</dbReference>
<feature type="domain" description="Ig-like" evidence="6">
    <location>
        <begin position="17"/>
        <end position="118"/>
    </location>
</feature>